<dbReference type="InterPro" id="IPR040836">
    <property type="entry name" value="SAVED"/>
</dbReference>
<proteinExistence type="predicted"/>
<reference evidence="2" key="1">
    <citation type="submission" date="2021-06" db="EMBL/GenBank/DDBJ databases">
        <title>Complete genome sequence of Nocardioides sp. G188.</title>
        <authorList>
            <person name="Im W.-T."/>
        </authorList>
    </citation>
    <scope>NUCLEOTIDE SEQUENCE</scope>
    <source>
        <strain evidence="2">G188</strain>
    </source>
</reference>
<keyword evidence="3" id="KW-1185">Reference proteome</keyword>
<protein>
    <submittedName>
        <fullName evidence="2">SAVED domain-containing protein</fullName>
    </submittedName>
</protein>
<evidence type="ECO:0000313" key="2">
    <source>
        <dbReference type="EMBL" id="QWZ09741.1"/>
    </source>
</evidence>
<dbReference type="RefSeq" id="WP_216941587.1">
    <property type="nucleotide sequence ID" value="NZ_CP077062.1"/>
</dbReference>
<name>A0A975Y1Q0_9ACTN</name>
<dbReference type="EMBL" id="CP077062">
    <property type="protein sequence ID" value="QWZ09741.1"/>
    <property type="molecule type" value="Genomic_DNA"/>
</dbReference>
<accession>A0A975Y1Q0</accession>
<organism evidence="2 3">
    <name type="scientific">Nocardioides panacis</name>
    <dbReference type="NCBI Taxonomy" id="2849501"/>
    <lineage>
        <taxon>Bacteria</taxon>
        <taxon>Bacillati</taxon>
        <taxon>Actinomycetota</taxon>
        <taxon>Actinomycetes</taxon>
        <taxon>Propionibacteriales</taxon>
        <taxon>Nocardioidaceae</taxon>
        <taxon>Nocardioides</taxon>
    </lineage>
</organism>
<sequence length="501" mass="55587">MIDLSSQPGTRDMALPARAAALRGDDLQHAVGWYWAVCAYQDPEITSVSIEDRDGGSFDDVVVRRVSTAHRLLQVKNSNFGGTLIDDKWLLATSSSSERARSPLQHFFDTWKAWRDSGEPFDLELLSTRGFDPAHQILGEHRDLLTHQVDVQRILDASGASRLGKARLLWQEHLNISAFELVAFLSAVRFRYAGNENDWDEKSALRMQLNGLRHDREALTMGRALVRNWVKLGSGEQSRDEIRAQIHESRLQATDAVLHLVVHGIDRERGPAPATVEIDLLDLYVGDDPQRRHRLVDDAAWEEVRVRVRAAVEMLESLGPRTVRVVGKMRLPVWFLLGAELAATRGWVLETERSGVAWSTISPPASDREHVVPQSNAGSLSSGSRLAVAVSLTHPVGDDARYFLRAAGWQDIPILELDPPAGTEVGHYSVGTANWLVDWARAARAAIRQAVTASGAIEVHLFIAAPAQAALFLGHFWNMLPATVVYEFDPATSSYFSTVRV</sequence>
<dbReference type="Proteomes" id="UP000683575">
    <property type="component" value="Chromosome"/>
</dbReference>
<dbReference type="AlphaFoldDB" id="A0A975Y1Q0"/>
<evidence type="ECO:0000259" key="1">
    <source>
        <dbReference type="Pfam" id="PF18145"/>
    </source>
</evidence>
<evidence type="ECO:0000313" key="3">
    <source>
        <dbReference type="Proteomes" id="UP000683575"/>
    </source>
</evidence>
<feature type="domain" description="SMODS-associated and fused to various effectors" evidence="1">
    <location>
        <begin position="321"/>
        <end position="499"/>
    </location>
</feature>
<dbReference type="Pfam" id="PF18145">
    <property type="entry name" value="SAVED"/>
    <property type="match status" value="1"/>
</dbReference>
<dbReference type="NCBIfam" id="NF033611">
    <property type="entry name" value="SAVED"/>
    <property type="match status" value="1"/>
</dbReference>
<dbReference type="KEGG" id="nps:KRR39_08385"/>
<gene>
    <name evidence="2" type="ORF">KRR39_08385</name>
</gene>